<organism evidence="1 2">
    <name type="scientific">Marine Group I thaumarchaeote SCGC RSA3</name>
    <dbReference type="NCBI Taxonomy" id="1503183"/>
    <lineage>
        <taxon>Archaea</taxon>
        <taxon>Nitrososphaerota</taxon>
        <taxon>Marine Group I</taxon>
    </lineage>
</organism>
<dbReference type="Gene3D" id="3.40.50.300">
    <property type="entry name" value="P-loop containing nucleotide triphosphate hydrolases"/>
    <property type="match status" value="1"/>
</dbReference>
<comment type="caution">
    <text evidence="1">The sequence shown here is derived from an EMBL/GenBank/DDBJ whole genome shotgun (WGS) entry which is preliminary data.</text>
</comment>
<evidence type="ECO:0000313" key="1">
    <source>
        <dbReference type="EMBL" id="KFM20682.1"/>
    </source>
</evidence>
<dbReference type="AlphaFoldDB" id="A0A087S4M8"/>
<dbReference type="EMBL" id="JOTD01000018">
    <property type="protein sequence ID" value="KFM20682.1"/>
    <property type="molecule type" value="Genomic_DNA"/>
</dbReference>
<proteinExistence type="predicted"/>
<accession>A0A087S4M8</accession>
<name>A0A087S4M8_9ARCH</name>
<dbReference type="Proteomes" id="UP000029383">
    <property type="component" value="Unassembled WGS sequence"/>
</dbReference>
<dbReference type="SUPFAM" id="SSF52540">
    <property type="entry name" value="P-loop containing nucleoside triphosphate hydrolases"/>
    <property type="match status" value="1"/>
</dbReference>
<gene>
    <name evidence="1" type="primary">cobO</name>
    <name evidence="1" type="ORF">SCCGRSA3_00143</name>
</gene>
<evidence type="ECO:0000313" key="2">
    <source>
        <dbReference type="Proteomes" id="UP000029383"/>
    </source>
</evidence>
<keyword evidence="2" id="KW-1185">Reference proteome</keyword>
<dbReference type="PATRIC" id="fig|1503183.3.peg.129"/>
<dbReference type="GO" id="GO:0008817">
    <property type="term" value="F:corrinoid adenosyltransferase activity"/>
    <property type="evidence" value="ECO:0007669"/>
    <property type="project" value="UniProtKB-EC"/>
</dbReference>
<protein>
    <submittedName>
        <fullName evidence="1">Cobyrinic acid ac-diamide adenosyltransferase protein</fullName>
        <ecNumber evidence="1">2.5.1.17</ecNumber>
    </submittedName>
</protein>
<dbReference type="Pfam" id="PF02572">
    <property type="entry name" value="CobA_CobO_BtuR"/>
    <property type="match status" value="1"/>
</dbReference>
<dbReference type="InterPro" id="IPR003724">
    <property type="entry name" value="CblAdoTrfase_CobA"/>
</dbReference>
<dbReference type="EC" id="2.5.1.17" evidence="1"/>
<keyword evidence="1" id="KW-0808">Transferase</keyword>
<dbReference type="InterPro" id="IPR027417">
    <property type="entry name" value="P-loop_NTPase"/>
</dbReference>
<dbReference type="PANTHER" id="PTHR46638">
    <property type="entry name" value="CORRINOID ADENOSYLTRANSFERASE"/>
    <property type="match status" value="1"/>
</dbReference>
<reference evidence="1 2" key="1">
    <citation type="submission" date="2014-06" db="EMBL/GenBank/DDBJ databases">
        <authorList>
            <person name="Ngugi D.K."/>
            <person name="Blom J."/>
            <person name="Alam I."/>
            <person name="Rashid M."/>
            <person name="Baalawi W."/>
            <person name="Zhang G."/>
            <person name="Hikmawan T."/>
            <person name="Guan Y."/>
            <person name="Antunes A."/>
            <person name="Siam R."/>
            <person name="El-Dorry H."/>
            <person name="Bajic V."/>
            <person name="Stingl U."/>
        </authorList>
    </citation>
    <scope>NUCLEOTIDE SEQUENCE [LARGE SCALE GENOMIC DNA]</scope>
    <source>
        <strain evidence="1">SCGC RSA3</strain>
    </source>
</reference>
<dbReference type="GO" id="GO:0009236">
    <property type="term" value="P:cobalamin biosynthetic process"/>
    <property type="evidence" value="ECO:0007669"/>
    <property type="project" value="InterPro"/>
</dbReference>
<dbReference type="PANTHER" id="PTHR46638:SF1">
    <property type="entry name" value="CORRINOID ADENOSYLTRANSFERASE"/>
    <property type="match status" value="1"/>
</dbReference>
<sequence length="91" mass="10381">MALWRNGFNKKKSGKYDIVILDEINYAVNLNLISLDDVLKLVKSKPDNMDLVLTGNYAKEEVIEIADLVTEMKEIKHPFQKGIKAKKGIDF</sequence>
<dbReference type="GO" id="GO:0005524">
    <property type="term" value="F:ATP binding"/>
    <property type="evidence" value="ECO:0007669"/>
    <property type="project" value="InterPro"/>
</dbReference>